<name>A0A1F6M907_9BACT</name>
<comment type="caution">
    <text evidence="2">The sequence shown here is derived from an EMBL/GenBank/DDBJ whole genome shotgun (WGS) entry which is preliminary data.</text>
</comment>
<sequence length="128" mass="14732">MSLRGFLVIVGFTDALAWAAWLLLLTTTNPESGRSILILFHLIFALALLGLFAVIGFTIRVYIRKRDELTHLYIKRTFRQATLLSLLVVIALMLSHNDWLRWWVLLLVIAALAAWEHFFLTGEETYNT</sequence>
<keyword evidence="1" id="KW-0812">Transmembrane</keyword>
<feature type="transmembrane region" description="Helical" evidence="1">
    <location>
        <begin position="102"/>
        <end position="120"/>
    </location>
</feature>
<evidence type="ECO:0000313" key="3">
    <source>
        <dbReference type="Proteomes" id="UP000176532"/>
    </source>
</evidence>
<keyword evidence="1" id="KW-1133">Transmembrane helix</keyword>
<evidence type="ECO:0000256" key="1">
    <source>
        <dbReference type="SAM" id="Phobius"/>
    </source>
</evidence>
<proteinExistence type="predicted"/>
<protein>
    <submittedName>
        <fullName evidence="2">Uncharacterized protein</fullName>
    </submittedName>
</protein>
<dbReference type="Proteomes" id="UP000176532">
    <property type="component" value="Unassembled WGS sequence"/>
</dbReference>
<feature type="transmembrane region" description="Helical" evidence="1">
    <location>
        <begin position="36"/>
        <end position="57"/>
    </location>
</feature>
<organism evidence="2 3">
    <name type="scientific">Candidatus Magasanikbacteria bacterium RIFCSPHIGHO2_02_FULL_50_9b</name>
    <dbReference type="NCBI Taxonomy" id="1798682"/>
    <lineage>
        <taxon>Bacteria</taxon>
        <taxon>Candidatus Magasanikiibacteriota</taxon>
    </lineage>
</organism>
<reference evidence="2 3" key="1">
    <citation type="journal article" date="2016" name="Nat. Commun.">
        <title>Thousands of microbial genomes shed light on interconnected biogeochemical processes in an aquifer system.</title>
        <authorList>
            <person name="Anantharaman K."/>
            <person name="Brown C.T."/>
            <person name="Hug L.A."/>
            <person name="Sharon I."/>
            <person name="Castelle C.J."/>
            <person name="Probst A.J."/>
            <person name="Thomas B.C."/>
            <person name="Singh A."/>
            <person name="Wilkins M.J."/>
            <person name="Karaoz U."/>
            <person name="Brodie E.L."/>
            <person name="Williams K.H."/>
            <person name="Hubbard S.S."/>
            <person name="Banfield J.F."/>
        </authorList>
    </citation>
    <scope>NUCLEOTIDE SEQUENCE [LARGE SCALE GENOMIC DNA]</scope>
</reference>
<feature type="transmembrane region" description="Helical" evidence="1">
    <location>
        <begin position="5"/>
        <end position="24"/>
    </location>
</feature>
<evidence type="ECO:0000313" key="2">
    <source>
        <dbReference type="EMBL" id="OGH68058.1"/>
    </source>
</evidence>
<accession>A0A1F6M907</accession>
<dbReference type="AlphaFoldDB" id="A0A1F6M907"/>
<gene>
    <name evidence="2" type="ORF">A3C15_00945</name>
</gene>
<dbReference type="EMBL" id="MFQD01000017">
    <property type="protein sequence ID" value="OGH68058.1"/>
    <property type="molecule type" value="Genomic_DNA"/>
</dbReference>
<feature type="transmembrane region" description="Helical" evidence="1">
    <location>
        <begin position="78"/>
        <end position="96"/>
    </location>
</feature>
<keyword evidence="1" id="KW-0472">Membrane</keyword>
<dbReference type="STRING" id="1798682.A3C15_00945"/>